<accession>A0A7L2IF65</accession>
<organism evidence="5 6">
    <name type="scientific">Semnornis frantzii</name>
    <dbReference type="NCBI Taxonomy" id="91796"/>
    <lineage>
        <taxon>Eukaryota</taxon>
        <taxon>Metazoa</taxon>
        <taxon>Chordata</taxon>
        <taxon>Craniata</taxon>
        <taxon>Vertebrata</taxon>
        <taxon>Euteleostomi</taxon>
        <taxon>Archelosauria</taxon>
        <taxon>Archosauria</taxon>
        <taxon>Dinosauria</taxon>
        <taxon>Saurischia</taxon>
        <taxon>Theropoda</taxon>
        <taxon>Coelurosauria</taxon>
        <taxon>Aves</taxon>
        <taxon>Neognathae</taxon>
        <taxon>Neoaves</taxon>
        <taxon>Telluraves</taxon>
        <taxon>Coraciimorphae</taxon>
        <taxon>Piciformes</taxon>
        <taxon>Ramphastidae</taxon>
        <taxon>Semnornis</taxon>
    </lineage>
</organism>
<reference evidence="5 6" key="1">
    <citation type="submission" date="2019-09" db="EMBL/GenBank/DDBJ databases">
        <title>Bird 10,000 Genomes (B10K) Project - Family phase.</title>
        <authorList>
            <person name="Zhang G."/>
        </authorList>
    </citation>
    <scope>NUCLEOTIDE SEQUENCE [LARGE SCALE GENOMIC DNA]</scope>
    <source>
        <strain evidence="5">B10K-DU-001-42</strain>
        <tissue evidence="5">Muscle</tissue>
    </source>
</reference>
<keyword evidence="1 2" id="KW-0175">Coiled coil</keyword>
<dbReference type="PANTHER" id="PTHR14845:SF0">
    <property type="entry name" value="DUF4515 DOMAIN-CONTAINING PROTEIN"/>
    <property type="match status" value="1"/>
</dbReference>
<dbReference type="AlphaFoldDB" id="A0A7L2IF65"/>
<feature type="domain" description="DUF4515" evidence="4">
    <location>
        <begin position="84"/>
        <end position="269"/>
    </location>
</feature>
<evidence type="ECO:0000256" key="2">
    <source>
        <dbReference type="SAM" id="Coils"/>
    </source>
</evidence>
<feature type="non-terminal residue" evidence="5">
    <location>
        <position position="280"/>
    </location>
</feature>
<feature type="coiled-coil region" evidence="2">
    <location>
        <begin position="221"/>
        <end position="255"/>
    </location>
</feature>
<evidence type="ECO:0000313" key="6">
    <source>
        <dbReference type="Proteomes" id="UP000536381"/>
    </source>
</evidence>
<proteinExistence type="predicted"/>
<gene>
    <name evidence="5" type="primary">Ccdc166</name>
    <name evidence="5" type="ORF">SEMFRA_R11452</name>
</gene>
<dbReference type="Proteomes" id="UP000536381">
    <property type="component" value="Unassembled WGS sequence"/>
</dbReference>
<dbReference type="InterPro" id="IPR032777">
    <property type="entry name" value="DUF4515"/>
</dbReference>
<keyword evidence="6" id="KW-1185">Reference proteome</keyword>
<feature type="region of interest" description="Disordered" evidence="3">
    <location>
        <begin position="1"/>
        <end position="33"/>
    </location>
</feature>
<evidence type="ECO:0000313" key="5">
    <source>
        <dbReference type="EMBL" id="NXR09597.1"/>
    </source>
</evidence>
<sequence length="280" mass="32792">MASKKKLMKEDTMSAGKNKPGESRNGNVSKGISDMEVPAKERKLYLQKECKILTKYINTYMEKVEQLLQENRFLEKEAKEYQDESSIYLSYIKKRRQKCQNLIITLNDQNHSSLAQVWTQKEKLLSHYAEKEEEVRSSLMDVETKCSLLDKELEDLEPFKDKVEQTKKIEELEKELLVTKVQHADEMHKMRSGFQQAKAACELGFKQKVQVLSGRAEAAAMQALLQHVRQVKAENRELRRELRRLLQHSAILKETQVGLREQQQQLLRELRCLQGRARTR</sequence>
<evidence type="ECO:0000256" key="1">
    <source>
        <dbReference type="ARBA" id="ARBA00023054"/>
    </source>
</evidence>
<evidence type="ECO:0000256" key="3">
    <source>
        <dbReference type="SAM" id="MobiDB-lite"/>
    </source>
</evidence>
<dbReference type="EMBL" id="VWYK01048728">
    <property type="protein sequence ID" value="NXR09597.1"/>
    <property type="molecule type" value="Genomic_DNA"/>
</dbReference>
<dbReference type="PANTHER" id="PTHR14845">
    <property type="entry name" value="COILED-COIL DOMAIN-CONTAINING 166"/>
    <property type="match status" value="1"/>
</dbReference>
<name>A0A7L2IF65_9PICI</name>
<comment type="caution">
    <text evidence="5">The sequence shown here is derived from an EMBL/GenBank/DDBJ whole genome shotgun (WGS) entry which is preliminary data.</text>
</comment>
<dbReference type="Pfam" id="PF14988">
    <property type="entry name" value="DUF4515"/>
    <property type="match status" value="1"/>
</dbReference>
<feature type="coiled-coil region" evidence="2">
    <location>
        <begin position="57"/>
        <end position="84"/>
    </location>
</feature>
<dbReference type="OrthoDB" id="2129492at2759"/>
<evidence type="ECO:0000259" key="4">
    <source>
        <dbReference type="Pfam" id="PF14988"/>
    </source>
</evidence>
<feature type="non-terminal residue" evidence="5">
    <location>
        <position position="1"/>
    </location>
</feature>
<protein>
    <submittedName>
        <fullName evidence="5">CC166 protein</fullName>
    </submittedName>
</protein>